<dbReference type="InterPro" id="IPR029044">
    <property type="entry name" value="Nucleotide-diphossugar_trans"/>
</dbReference>
<sequence length="224" mass="25147">MLNKSTNTAILLFSNTSQKEVKEKQIHNGQLLFKHLHQKALSEAQKTGLDTLVFNENNQKGKTFGERFSNAIETVFNQGYDHVITIGNDSPELNSEHILIAHENLIEHRNTLGPAFDGGVYLIGISKQQFQKDEFASLPWQTSKLLEALSTLFTKENLSPLLLTPLKDVDSKSDLFYFLNTENSVLESIILTIISVFSIPFYTECTSSEAYIKSQHNKGSPLLA</sequence>
<protein>
    <recommendedName>
        <fullName evidence="3">DUF2064 domain-containing protein</fullName>
    </recommendedName>
</protein>
<accession>A0A238UEA4</accession>
<dbReference type="EMBL" id="LT899436">
    <property type="protein sequence ID" value="SNR17537.1"/>
    <property type="molecule type" value="Genomic_DNA"/>
</dbReference>
<evidence type="ECO:0008006" key="3">
    <source>
        <dbReference type="Google" id="ProtNLM"/>
    </source>
</evidence>
<proteinExistence type="predicted"/>
<dbReference type="AlphaFoldDB" id="A0A238UEA4"/>
<name>A0A238UEA4_9FLAO</name>
<dbReference type="SUPFAM" id="SSF53448">
    <property type="entry name" value="Nucleotide-diphospho-sugar transferases"/>
    <property type="match status" value="1"/>
</dbReference>
<reference evidence="1 2" key="1">
    <citation type="submission" date="2017-07" db="EMBL/GenBank/DDBJ databases">
        <authorList>
            <person name="Sun Z.S."/>
            <person name="Albrecht U."/>
            <person name="Echele G."/>
            <person name="Lee C.C."/>
        </authorList>
    </citation>
    <scope>NUCLEOTIDE SEQUENCE [LARGE SCALE GENOMIC DNA]</scope>
    <source>
        <strain evidence="2">type strain: KCTC 22618</strain>
    </source>
</reference>
<dbReference type="KEGG" id="tje:TJEJU_3906"/>
<dbReference type="Pfam" id="PF09837">
    <property type="entry name" value="DUF2064"/>
    <property type="match status" value="1"/>
</dbReference>
<dbReference type="PANTHER" id="PTHR36529">
    <property type="entry name" value="SLL1095 PROTEIN"/>
    <property type="match status" value="1"/>
</dbReference>
<dbReference type="Proteomes" id="UP000215214">
    <property type="component" value="Chromosome TJEJU"/>
</dbReference>
<evidence type="ECO:0000313" key="2">
    <source>
        <dbReference type="Proteomes" id="UP000215214"/>
    </source>
</evidence>
<dbReference type="InterPro" id="IPR018641">
    <property type="entry name" value="Trfase_1_rSAM/seldom-assoc"/>
</dbReference>
<evidence type="ECO:0000313" key="1">
    <source>
        <dbReference type="EMBL" id="SNR17537.1"/>
    </source>
</evidence>
<dbReference type="PANTHER" id="PTHR36529:SF1">
    <property type="entry name" value="GLYCOSYLTRANSFERASE"/>
    <property type="match status" value="1"/>
</dbReference>
<gene>
    <name evidence="1" type="ORF">TJEJU_3906</name>
</gene>
<keyword evidence="2" id="KW-1185">Reference proteome</keyword>
<dbReference type="RefSeq" id="WP_095074722.1">
    <property type="nucleotide sequence ID" value="NZ_LT899436.1"/>
</dbReference>
<organism evidence="1 2">
    <name type="scientific">Tenacibaculum jejuense</name>
    <dbReference type="NCBI Taxonomy" id="584609"/>
    <lineage>
        <taxon>Bacteria</taxon>
        <taxon>Pseudomonadati</taxon>
        <taxon>Bacteroidota</taxon>
        <taxon>Flavobacteriia</taxon>
        <taxon>Flavobacteriales</taxon>
        <taxon>Flavobacteriaceae</taxon>
        <taxon>Tenacibaculum</taxon>
    </lineage>
</organism>
<dbReference type="OrthoDB" id="9798250at2"/>
<dbReference type="Gene3D" id="3.90.550.10">
    <property type="entry name" value="Spore Coat Polysaccharide Biosynthesis Protein SpsA, Chain A"/>
    <property type="match status" value="1"/>
</dbReference>